<dbReference type="Gene3D" id="3.60.10.10">
    <property type="entry name" value="Endonuclease/exonuclease/phosphatase"/>
    <property type="match status" value="1"/>
</dbReference>
<dbReference type="GeneID" id="113473035"/>
<dbReference type="GO" id="GO:0061343">
    <property type="term" value="P:cell adhesion involved in heart morphogenesis"/>
    <property type="evidence" value="ECO:0007669"/>
    <property type="project" value="TreeGrafter"/>
</dbReference>
<name>A0A3Q0JJQ6_DIACI</name>
<accession>A0A3Q0JJQ6</accession>
<dbReference type="InterPro" id="IPR036691">
    <property type="entry name" value="Endo/exonu/phosph_ase_sf"/>
</dbReference>
<reference evidence="3" key="1">
    <citation type="submission" date="2025-08" db="UniProtKB">
        <authorList>
            <consortium name="RefSeq"/>
        </authorList>
    </citation>
    <scope>IDENTIFICATION</scope>
</reference>
<dbReference type="SUPFAM" id="SSF56219">
    <property type="entry name" value="DNase I-like"/>
    <property type="match status" value="1"/>
</dbReference>
<dbReference type="GO" id="GO:0031012">
    <property type="term" value="C:extracellular matrix"/>
    <property type="evidence" value="ECO:0007669"/>
    <property type="project" value="TreeGrafter"/>
</dbReference>
<feature type="domain" description="Endonuclease/exonuclease/phosphatase" evidence="1">
    <location>
        <begin position="118"/>
        <end position="320"/>
    </location>
</feature>
<dbReference type="PaxDb" id="121845-A0A3Q0JJQ6"/>
<evidence type="ECO:0000259" key="1">
    <source>
        <dbReference type="Pfam" id="PF03372"/>
    </source>
</evidence>
<evidence type="ECO:0000313" key="3">
    <source>
        <dbReference type="RefSeq" id="XP_026688602.1"/>
    </source>
</evidence>
<dbReference type="RefSeq" id="XP_026688602.1">
    <property type="nucleotide sequence ID" value="XM_026832801.1"/>
</dbReference>
<keyword evidence="2" id="KW-1185">Reference proteome</keyword>
<sequence>VNSYPSTSYPRDPVVIESSLMTPSQPFDMIRTPIHSSHSVMNRIPNNLETPMFRSSPTILNLSALNHSHGYYRLTQRINLSTFSDTSSKFSGTGPNYGNLIFLTSKTNDLDFKIYYQNVRGTRTKLKELVCAIPLVDYDVIVFTETWLKSYIYDSELGLDDFSIYRCDRETIKPNSEGGGVLIAVRKRFSSQLINIVNDSVETLFIKIQINKTPLILNAVYIPPSSSSDHYGKYVDLLDQVLLSHLDSVILLAGDYNAPSLTWSFSDDLKWLLSEGPSSSSDILINSTACYGLNQYNHIRNSLDRTLDLVFVNYDSVVVGNPYDVLLPIDGHHPPLLITLKIKANHKISLPSNKQRIFSFRKTNFELLREYL</sequence>
<dbReference type="KEGG" id="dci:113473035"/>
<evidence type="ECO:0000313" key="2">
    <source>
        <dbReference type="Proteomes" id="UP000079169"/>
    </source>
</evidence>
<dbReference type="Proteomes" id="UP000079169">
    <property type="component" value="Unplaced"/>
</dbReference>
<dbReference type="GO" id="GO:0003824">
    <property type="term" value="F:catalytic activity"/>
    <property type="evidence" value="ECO:0007669"/>
    <property type="project" value="InterPro"/>
</dbReference>
<dbReference type="STRING" id="121845.A0A3Q0JJQ6"/>
<dbReference type="AlphaFoldDB" id="A0A3Q0JJQ6"/>
<organism evidence="2 3">
    <name type="scientific">Diaphorina citri</name>
    <name type="common">Asian citrus psyllid</name>
    <dbReference type="NCBI Taxonomy" id="121845"/>
    <lineage>
        <taxon>Eukaryota</taxon>
        <taxon>Metazoa</taxon>
        <taxon>Ecdysozoa</taxon>
        <taxon>Arthropoda</taxon>
        <taxon>Hexapoda</taxon>
        <taxon>Insecta</taxon>
        <taxon>Pterygota</taxon>
        <taxon>Neoptera</taxon>
        <taxon>Paraneoptera</taxon>
        <taxon>Hemiptera</taxon>
        <taxon>Sternorrhyncha</taxon>
        <taxon>Psylloidea</taxon>
        <taxon>Psyllidae</taxon>
        <taxon>Diaphorininae</taxon>
        <taxon>Diaphorina</taxon>
    </lineage>
</organism>
<dbReference type="PANTHER" id="PTHR33395:SF22">
    <property type="entry name" value="REVERSE TRANSCRIPTASE DOMAIN-CONTAINING PROTEIN"/>
    <property type="match status" value="1"/>
</dbReference>
<proteinExistence type="predicted"/>
<feature type="non-terminal residue" evidence="3">
    <location>
        <position position="372"/>
    </location>
</feature>
<dbReference type="PANTHER" id="PTHR33395">
    <property type="entry name" value="TRANSCRIPTASE, PUTATIVE-RELATED-RELATED"/>
    <property type="match status" value="1"/>
</dbReference>
<feature type="non-terminal residue" evidence="3">
    <location>
        <position position="1"/>
    </location>
</feature>
<gene>
    <name evidence="3" type="primary">LOC113473035</name>
</gene>
<dbReference type="Pfam" id="PF03372">
    <property type="entry name" value="Exo_endo_phos"/>
    <property type="match status" value="1"/>
</dbReference>
<dbReference type="GO" id="GO:0007508">
    <property type="term" value="P:larval heart development"/>
    <property type="evidence" value="ECO:0007669"/>
    <property type="project" value="TreeGrafter"/>
</dbReference>
<protein>
    <submittedName>
        <fullName evidence="3">Uncharacterized protein LOC113473035</fullName>
    </submittedName>
</protein>
<dbReference type="InterPro" id="IPR005135">
    <property type="entry name" value="Endo/exonuclease/phosphatase"/>
</dbReference>